<evidence type="ECO:0000256" key="2">
    <source>
        <dbReference type="ARBA" id="ARBA00017657"/>
    </source>
</evidence>
<gene>
    <name evidence="3" type="ORF">CVLEPA_LOCUS5586</name>
</gene>
<evidence type="ECO:0000313" key="4">
    <source>
        <dbReference type="Proteomes" id="UP001642483"/>
    </source>
</evidence>
<evidence type="ECO:0000313" key="3">
    <source>
        <dbReference type="EMBL" id="CAK8676090.1"/>
    </source>
</evidence>
<reference evidence="3 4" key="1">
    <citation type="submission" date="2024-02" db="EMBL/GenBank/DDBJ databases">
        <authorList>
            <person name="Daric V."/>
            <person name="Darras S."/>
        </authorList>
    </citation>
    <scope>NUCLEOTIDE SEQUENCE [LARGE SCALE GENOMIC DNA]</scope>
</reference>
<dbReference type="PANTHER" id="PTHR21096">
    <property type="entry name" value="PROTEIN FAM136A"/>
    <property type="match status" value="1"/>
</dbReference>
<comment type="caution">
    <text evidence="3">The sequence shown here is derived from an EMBL/GenBank/DDBJ whole genome shotgun (WGS) entry which is preliminary data.</text>
</comment>
<dbReference type="Proteomes" id="UP001642483">
    <property type="component" value="Unassembled WGS sequence"/>
</dbReference>
<dbReference type="Pfam" id="PF05811">
    <property type="entry name" value="DUF842"/>
    <property type="match status" value="1"/>
</dbReference>
<evidence type="ECO:0000256" key="1">
    <source>
        <dbReference type="ARBA" id="ARBA00009952"/>
    </source>
</evidence>
<dbReference type="EMBL" id="CAWYQH010000024">
    <property type="protein sequence ID" value="CAK8676090.1"/>
    <property type="molecule type" value="Genomic_DNA"/>
</dbReference>
<proteinExistence type="inferred from homology"/>
<protein>
    <recommendedName>
        <fullName evidence="2">Protein FAM136A</fullName>
    </recommendedName>
</protein>
<organism evidence="3 4">
    <name type="scientific">Clavelina lepadiformis</name>
    <name type="common">Light-bulb sea squirt</name>
    <name type="synonym">Ascidia lepadiformis</name>
    <dbReference type="NCBI Taxonomy" id="159417"/>
    <lineage>
        <taxon>Eukaryota</taxon>
        <taxon>Metazoa</taxon>
        <taxon>Chordata</taxon>
        <taxon>Tunicata</taxon>
        <taxon>Ascidiacea</taxon>
        <taxon>Aplousobranchia</taxon>
        <taxon>Clavelinidae</taxon>
        <taxon>Clavelina</taxon>
    </lineage>
</organism>
<sequence length="142" mass="16356">MEQRVQESLQKIDNEASNMQRDIEKSYIRKLQGKSMRKGAECCDNMVASAEEVQNCIKQSQQPLVKVQALIKHELEDFQQRLHRCMLSCQDKAKDSMTTSGSMQMEPKIEKMFGDCMCACADEHLKLLPLMKQRLITSMPKI</sequence>
<name>A0ABP0F8R5_CLALP</name>
<dbReference type="PANTHER" id="PTHR21096:SF0">
    <property type="entry name" value="PROTEIN FAM136A"/>
    <property type="match status" value="1"/>
</dbReference>
<dbReference type="InterPro" id="IPR008560">
    <property type="entry name" value="DUF842_euk"/>
</dbReference>
<keyword evidence="4" id="KW-1185">Reference proteome</keyword>
<accession>A0ABP0F8R5</accession>
<comment type="similarity">
    <text evidence="1">Belongs to the FAM136 family.</text>
</comment>